<evidence type="ECO:0000256" key="11">
    <source>
        <dbReference type="ARBA" id="ARBA00023136"/>
    </source>
</evidence>
<evidence type="ECO:0000256" key="10">
    <source>
        <dbReference type="ARBA" id="ARBA00023065"/>
    </source>
</evidence>
<dbReference type="GO" id="GO:0006826">
    <property type="term" value="P:iron ion transport"/>
    <property type="evidence" value="ECO:0007669"/>
    <property type="project" value="TreeGrafter"/>
</dbReference>
<evidence type="ECO:0000313" key="18">
    <source>
        <dbReference type="Proteomes" id="UP000398389"/>
    </source>
</evidence>
<feature type="transmembrane region" description="Helical" evidence="14">
    <location>
        <begin position="379"/>
        <end position="396"/>
    </location>
</feature>
<protein>
    <recommendedName>
        <fullName evidence="16">FAD-binding FR-type domain-containing protein</fullName>
    </recommendedName>
</protein>
<dbReference type="SUPFAM" id="SSF52343">
    <property type="entry name" value="Ferredoxin reductase-like, C-terminal NADP-linked domain"/>
    <property type="match status" value="1"/>
</dbReference>
<evidence type="ECO:0000256" key="12">
    <source>
        <dbReference type="ARBA" id="ARBA00023180"/>
    </source>
</evidence>
<dbReference type="InterPro" id="IPR051410">
    <property type="entry name" value="Ferric/Cupric_Reductase"/>
</dbReference>
<keyword evidence="18" id="KW-1185">Reference proteome</keyword>
<dbReference type="PANTHER" id="PTHR32361">
    <property type="entry name" value="FERRIC/CUPRIC REDUCTASE TRANSMEMBRANE COMPONENT"/>
    <property type="match status" value="1"/>
</dbReference>
<feature type="compositionally biased region" description="Basic and acidic residues" evidence="13">
    <location>
        <begin position="621"/>
        <end position="637"/>
    </location>
</feature>
<gene>
    <name evidence="17" type="ORF">SAPINGB_P005336</name>
</gene>
<dbReference type="Proteomes" id="UP000398389">
    <property type="component" value="Unassembled WGS sequence"/>
</dbReference>
<dbReference type="GeneID" id="43584150"/>
<keyword evidence="11 14" id="KW-0472">Membrane</keyword>
<dbReference type="PROSITE" id="PS51384">
    <property type="entry name" value="FAD_FR"/>
    <property type="match status" value="1"/>
</dbReference>
<feature type="domain" description="FAD-binding FR-type" evidence="16">
    <location>
        <begin position="429"/>
        <end position="540"/>
    </location>
</feature>
<dbReference type="CDD" id="cd06186">
    <property type="entry name" value="NOX_Duox_like_FAD_NADP"/>
    <property type="match status" value="1"/>
</dbReference>
<evidence type="ECO:0000256" key="9">
    <source>
        <dbReference type="ARBA" id="ARBA00023002"/>
    </source>
</evidence>
<evidence type="ECO:0000256" key="3">
    <source>
        <dbReference type="ARBA" id="ARBA00022448"/>
    </source>
</evidence>
<feature type="transmembrane region" description="Helical" evidence="14">
    <location>
        <begin position="319"/>
        <end position="340"/>
    </location>
</feature>
<keyword evidence="6" id="KW-0274">FAD</keyword>
<evidence type="ECO:0000256" key="7">
    <source>
        <dbReference type="ARBA" id="ARBA00022982"/>
    </source>
</evidence>
<evidence type="ECO:0000256" key="4">
    <source>
        <dbReference type="ARBA" id="ARBA00022630"/>
    </source>
</evidence>
<dbReference type="Gene3D" id="3.40.50.80">
    <property type="entry name" value="Nucleotide-binding domain of ferredoxin-NADP reductase (FNR) module"/>
    <property type="match status" value="1"/>
</dbReference>
<feature type="transmembrane region" description="Helical" evidence="14">
    <location>
        <begin position="239"/>
        <end position="257"/>
    </location>
</feature>
<keyword evidence="10" id="KW-0406">Ion transport</keyword>
<feature type="signal peptide" evidence="15">
    <location>
        <begin position="1"/>
        <end position="19"/>
    </location>
</feature>
<dbReference type="SFLD" id="SFLDG01168">
    <property type="entry name" value="Ferric_reductase_subgroup_(FRE"/>
    <property type="match status" value="1"/>
</dbReference>
<sequence length="709" mass="79502">MKLIAVVTLVMPLLGLSSAEMNKVGIGSRHPAFQLYEGCTTLARTYMYACPSKYFTGMGYALNACNCQSDEFLATYVDCAERSGGDAAGAIKLLAKGCMALKSTKNVTYIMSAYDNQQNNFIEVADIKNSSAQLTNAVYFSQTQVDKAYRSFRAIEKNKYKSVLYGAALLCYFGGVFLIATICNFTKSCAPGLAKSVSNTKPVLFIRQKIANPALGGFKHSLPYQWGPVSMSPPSRSQFVILLGYAIMLFIFHFPNYDLFDGNISFTTKYLQLTKYVADRTGIIAMAQLPLLYILASRNSIIMWCTGWNFDTMNMYHRWVARSMVLDAFLHSVLFTVNYRKRGDFFGHWKSYFMKWGVVAFICSCFILFFSLRFFRVSYYEFFLFSHWIFVCFFTAGTWKHLFGRGWTVWMYPCVALWAFDRACRLGRIAFSSVTSTANLELSKNKEFVKVKIDYSFTWGPNAGNYAFLYFLLPFLKFWENHPFSCYQSPLPGEEQKLCFVMKTQNGKTKQIANYLAGKEAGRARVPVLIEGPYGHTFPVDKSDTIVLIAGGIGITATYSYAAKLKKQACKKHVVLLWVTRTHGNIEVMKDEINYLTSCSDSIDVSIYVTNEEANMSPFTEKTKSDDSCSDEKKSDDGNASGNELGASISYGTPDLNGIISGYVSQAPGTIGFFVCGPPAVNDVVRSAVTANMDKGKDRVDLFVEAYNW</sequence>
<reference evidence="17 18" key="1">
    <citation type="submission" date="2019-09" db="EMBL/GenBank/DDBJ databases">
        <authorList>
            <person name="Brejova B."/>
        </authorList>
    </citation>
    <scope>NUCLEOTIDE SEQUENCE [LARGE SCALE GENOMIC DNA]</scope>
</reference>
<dbReference type="GO" id="GO:0015677">
    <property type="term" value="P:copper ion import"/>
    <property type="evidence" value="ECO:0007669"/>
    <property type="project" value="TreeGrafter"/>
</dbReference>
<evidence type="ECO:0000256" key="15">
    <source>
        <dbReference type="SAM" id="SignalP"/>
    </source>
</evidence>
<dbReference type="Pfam" id="PF08030">
    <property type="entry name" value="NAD_binding_6"/>
    <property type="match status" value="1"/>
</dbReference>
<feature type="transmembrane region" description="Helical" evidence="14">
    <location>
        <begin position="277"/>
        <end position="296"/>
    </location>
</feature>
<dbReference type="AlphaFoldDB" id="A0A5E8BYZ2"/>
<keyword evidence="8 14" id="KW-1133">Transmembrane helix</keyword>
<keyword evidence="4" id="KW-0285">Flavoprotein</keyword>
<name>A0A5E8BYZ2_9ASCO</name>
<evidence type="ECO:0000256" key="6">
    <source>
        <dbReference type="ARBA" id="ARBA00022827"/>
    </source>
</evidence>
<dbReference type="InterPro" id="IPR013130">
    <property type="entry name" value="Fe3_Rdtase_TM_dom"/>
</dbReference>
<keyword evidence="12" id="KW-0325">Glycoprotein</keyword>
<accession>A0A5E8BYZ2</accession>
<evidence type="ECO:0000256" key="13">
    <source>
        <dbReference type="SAM" id="MobiDB-lite"/>
    </source>
</evidence>
<dbReference type="InterPro" id="IPR013112">
    <property type="entry name" value="FAD-bd_8"/>
</dbReference>
<dbReference type="RefSeq" id="XP_031855941.1">
    <property type="nucleotide sequence ID" value="XM_032000050.1"/>
</dbReference>
<dbReference type="InterPro" id="IPR013121">
    <property type="entry name" value="Fe_red_NAD-bd_6"/>
</dbReference>
<feature type="region of interest" description="Disordered" evidence="13">
    <location>
        <begin position="619"/>
        <end position="641"/>
    </location>
</feature>
<evidence type="ECO:0000256" key="14">
    <source>
        <dbReference type="SAM" id="Phobius"/>
    </source>
</evidence>
<dbReference type="Pfam" id="PF08022">
    <property type="entry name" value="FAD_binding_8"/>
    <property type="match status" value="1"/>
</dbReference>
<keyword evidence="9" id="KW-0560">Oxidoreductase</keyword>
<evidence type="ECO:0000256" key="8">
    <source>
        <dbReference type="ARBA" id="ARBA00022989"/>
    </source>
</evidence>
<feature type="transmembrane region" description="Helical" evidence="14">
    <location>
        <begin position="352"/>
        <end position="372"/>
    </location>
</feature>
<dbReference type="PANTHER" id="PTHR32361:SF9">
    <property type="entry name" value="FERRIC REDUCTASE TRANSMEMBRANE COMPONENT 3-RELATED"/>
    <property type="match status" value="1"/>
</dbReference>
<keyword evidence="7" id="KW-0249">Electron transport</keyword>
<comment type="similarity">
    <text evidence="2">Belongs to the ferric reductase (FRE) family.</text>
</comment>
<evidence type="ECO:0000256" key="5">
    <source>
        <dbReference type="ARBA" id="ARBA00022692"/>
    </source>
</evidence>
<dbReference type="GO" id="GO:0000293">
    <property type="term" value="F:ferric-chelate reductase activity"/>
    <property type="evidence" value="ECO:0007669"/>
    <property type="project" value="UniProtKB-ARBA"/>
</dbReference>
<dbReference type="GO" id="GO:0005886">
    <property type="term" value="C:plasma membrane"/>
    <property type="evidence" value="ECO:0007669"/>
    <property type="project" value="TreeGrafter"/>
</dbReference>
<proteinExistence type="inferred from homology"/>
<evidence type="ECO:0000259" key="16">
    <source>
        <dbReference type="PROSITE" id="PS51384"/>
    </source>
</evidence>
<dbReference type="OrthoDB" id="167398at2759"/>
<dbReference type="SFLD" id="SFLDS00052">
    <property type="entry name" value="Ferric_Reductase_Domain"/>
    <property type="match status" value="1"/>
</dbReference>
<feature type="transmembrane region" description="Helical" evidence="14">
    <location>
        <begin position="402"/>
        <end position="420"/>
    </location>
</feature>
<feature type="transmembrane region" description="Helical" evidence="14">
    <location>
        <begin position="163"/>
        <end position="185"/>
    </location>
</feature>
<evidence type="ECO:0000256" key="2">
    <source>
        <dbReference type="ARBA" id="ARBA00006278"/>
    </source>
</evidence>
<keyword evidence="3" id="KW-0813">Transport</keyword>
<dbReference type="EMBL" id="CABVLU010000004">
    <property type="protein sequence ID" value="VVT56849.1"/>
    <property type="molecule type" value="Genomic_DNA"/>
</dbReference>
<evidence type="ECO:0000256" key="1">
    <source>
        <dbReference type="ARBA" id="ARBA00004141"/>
    </source>
</evidence>
<dbReference type="Pfam" id="PF01794">
    <property type="entry name" value="Ferric_reduct"/>
    <property type="match status" value="1"/>
</dbReference>
<feature type="chain" id="PRO_5023108683" description="FAD-binding FR-type domain-containing protein" evidence="15">
    <location>
        <begin position="20"/>
        <end position="709"/>
    </location>
</feature>
<dbReference type="GO" id="GO:0006879">
    <property type="term" value="P:intracellular iron ion homeostasis"/>
    <property type="evidence" value="ECO:0007669"/>
    <property type="project" value="TreeGrafter"/>
</dbReference>
<dbReference type="InterPro" id="IPR039261">
    <property type="entry name" value="FNR_nucleotide-bd"/>
</dbReference>
<organism evidence="17 18">
    <name type="scientific">Magnusiomyces paraingens</name>
    <dbReference type="NCBI Taxonomy" id="2606893"/>
    <lineage>
        <taxon>Eukaryota</taxon>
        <taxon>Fungi</taxon>
        <taxon>Dikarya</taxon>
        <taxon>Ascomycota</taxon>
        <taxon>Saccharomycotina</taxon>
        <taxon>Dipodascomycetes</taxon>
        <taxon>Dipodascales</taxon>
        <taxon>Dipodascaceae</taxon>
        <taxon>Magnusiomyces</taxon>
    </lineage>
</organism>
<comment type="subcellular location">
    <subcellularLocation>
        <location evidence="1">Membrane</location>
        <topology evidence="1">Multi-pass membrane protein</topology>
    </subcellularLocation>
</comment>
<keyword evidence="15" id="KW-0732">Signal</keyword>
<keyword evidence="5 14" id="KW-0812">Transmembrane</keyword>
<evidence type="ECO:0000313" key="17">
    <source>
        <dbReference type="EMBL" id="VVT56849.1"/>
    </source>
</evidence>
<dbReference type="InterPro" id="IPR017927">
    <property type="entry name" value="FAD-bd_FR_type"/>
</dbReference>